<feature type="transmembrane region" description="Helical" evidence="6">
    <location>
        <begin position="73"/>
        <end position="90"/>
    </location>
</feature>
<keyword evidence="6" id="KW-0869">Chloride channel</keyword>
<evidence type="ECO:0000256" key="1">
    <source>
        <dbReference type="ARBA" id="ARBA00004370"/>
    </source>
</evidence>
<accession>A0AA36M911</accession>
<keyword evidence="2 6" id="KW-0812">Transmembrane</keyword>
<evidence type="ECO:0000256" key="4">
    <source>
        <dbReference type="ARBA" id="ARBA00023136"/>
    </source>
</evidence>
<dbReference type="EMBL" id="CATQJL010000305">
    <property type="protein sequence ID" value="CAJ0603934.1"/>
    <property type="molecule type" value="Genomic_DNA"/>
</dbReference>
<evidence type="ECO:0000313" key="8">
    <source>
        <dbReference type="Proteomes" id="UP001176961"/>
    </source>
</evidence>
<evidence type="ECO:0000313" key="7">
    <source>
        <dbReference type="EMBL" id="CAJ0603934.1"/>
    </source>
</evidence>
<comment type="similarity">
    <text evidence="5 6">Belongs to the anion channel-forming bestrophin (TC 1.A.46) family. Calcium-sensitive chloride channel subfamily.</text>
</comment>
<keyword evidence="6" id="KW-0407">Ion channel</keyword>
<keyword evidence="3 6" id="KW-1133">Transmembrane helix</keyword>
<evidence type="ECO:0000256" key="5">
    <source>
        <dbReference type="ARBA" id="ARBA00034769"/>
    </source>
</evidence>
<organism evidence="7 8">
    <name type="scientific">Cylicocyclus nassatus</name>
    <name type="common">Nematode worm</name>
    <dbReference type="NCBI Taxonomy" id="53992"/>
    <lineage>
        <taxon>Eukaryota</taxon>
        <taxon>Metazoa</taxon>
        <taxon>Ecdysozoa</taxon>
        <taxon>Nematoda</taxon>
        <taxon>Chromadorea</taxon>
        <taxon>Rhabditida</taxon>
        <taxon>Rhabditina</taxon>
        <taxon>Rhabditomorpha</taxon>
        <taxon>Strongyloidea</taxon>
        <taxon>Strongylidae</taxon>
        <taxon>Cylicocyclus</taxon>
    </lineage>
</organism>
<sequence>MTVSYNLDVSSVTAFSFVKLLFRWRGSIWKQIVVELVLWLCGYYAVLLTYRLVLDENAKRNFERVAAHCDEKLKYIPLTFMLGFFVTVIIDRWRNIFHNMGWIENLALTVATLLKGKTLKATLWRRAIIRYTVLSQVLVLRDVSMRVRRRFPNMESLVIAGFLHENELRDLENINLVYNKYWAPVNWSLNIVMQAFKEGCIETLVGAVALQNEIKNFRTNMARICNYDWVPIPIAYPQVVFLAVRVYFIICLVSRQFIIGSNASNKSVIDLYVPFMTVLEFIFFIGWMKVAEALLNPLGEDDDDFECNFLIDKNIATGMAIVDNTYGVCPQLMQDQFIDSDFQPIYSEESHKKGTDGALQGSAEGIELAKGNHVEMVAVSRSPSTDDESLRQRKTPSLARKISGALGVPHRTQTIKPLKDSPVPPVPPDSPLRKVVTLNFQRPDARALSIVAEESIAPEDDEEEKDFVKL</sequence>
<dbReference type="InterPro" id="IPR000615">
    <property type="entry name" value="Bestrophin"/>
</dbReference>
<dbReference type="GO" id="GO:0005254">
    <property type="term" value="F:chloride channel activity"/>
    <property type="evidence" value="ECO:0007669"/>
    <property type="project" value="UniProtKB-KW"/>
</dbReference>
<keyword evidence="6" id="KW-1003">Cell membrane</keyword>
<dbReference type="GO" id="GO:0034707">
    <property type="term" value="C:chloride channel complex"/>
    <property type="evidence" value="ECO:0007669"/>
    <property type="project" value="UniProtKB-KW"/>
</dbReference>
<dbReference type="PANTHER" id="PTHR10736">
    <property type="entry name" value="BESTROPHIN"/>
    <property type="match status" value="1"/>
</dbReference>
<keyword evidence="6" id="KW-0813">Transport</keyword>
<reference evidence="7" key="1">
    <citation type="submission" date="2023-07" db="EMBL/GenBank/DDBJ databases">
        <authorList>
            <consortium name="CYATHOMIX"/>
        </authorList>
    </citation>
    <scope>NUCLEOTIDE SEQUENCE</scope>
    <source>
        <strain evidence="7">N/A</strain>
    </source>
</reference>
<comment type="subcellular location">
    <subcellularLocation>
        <location evidence="6">Cell membrane</location>
        <topology evidence="6">Multi-pass membrane protein</topology>
    </subcellularLocation>
    <subcellularLocation>
        <location evidence="1">Membrane</location>
    </subcellularLocation>
</comment>
<protein>
    <recommendedName>
        <fullName evidence="6">Bestrophin homolog</fullName>
    </recommendedName>
</protein>
<dbReference type="InterPro" id="IPR021134">
    <property type="entry name" value="Bestrophin-like"/>
</dbReference>
<dbReference type="Proteomes" id="UP001176961">
    <property type="component" value="Unassembled WGS sequence"/>
</dbReference>
<evidence type="ECO:0000256" key="6">
    <source>
        <dbReference type="RuleBase" id="RU363126"/>
    </source>
</evidence>
<evidence type="ECO:0000256" key="2">
    <source>
        <dbReference type="ARBA" id="ARBA00022692"/>
    </source>
</evidence>
<gene>
    <name evidence="7" type="ORF">CYNAS_LOCUS15917</name>
</gene>
<evidence type="ECO:0000256" key="3">
    <source>
        <dbReference type="ARBA" id="ARBA00022989"/>
    </source>
</evidence>
<proteinExistence type="inferred from homology"/>
<comment type="function">
    <text evidence="6">Forms chloride channels.</text>
</comment>
<keyword evidence="6" id="KW-0406">Ion transport</keyword>
<dbReference type="PANTHER" id="PTHR10736:SF58">
    <property type="entry name" value="BESTROPHIN HOMOLOG-RELATED"/>
    <property type="match status" value="1"/>
</dbReference>
<dbReference type="Pfam" id="PF01062">
    <property type="entry name" value="Bestrophin"/>
    <property type="match status" value="1"/>
</dbReference>
<keyword evidence="4 6" id="KW-0472">Membrane</keyword>
<keyword evidence="6" id="KW-0868">Chloride</keyword>
<dbReference type="AlphaFoldDB" id="A0AA36M911"/>
<name>A0AA36M911_CYLNA</name>
<feature type="transmembrane region" description="Helical" evidence="6">
    <location>
        <begin position="32"/>
        <end position="53"/>
    </location>
</feature>
<comment type="caution">
    <text evidence="7">The sequence shown here is derived from an EMBL/GenBank/DDBJ whole genome shotgun (WGS) entry which is preliminary data.</text>
</comment>
<dbReference type="GO" id="GO:0005886">
    <property type="term" value="C:plasma membrane"/>
    <property type="evidence" value="ECO:0007669"/>
    <property type="project" value="UniProtKB-SubCell"/>
</dbReference>
<keyword evidence="8" id="KW-1185">Reference proteome</keyword>